<protein>
    <submittedName>
        <fullName evidence="10">Uncharacterized protein</fullName>
    </submittedName>
</protein>
<evidence type="ECO:0000256" key="4">
    <source>
        <dbReference type="ARBA" id="ARBA00022989"/>
    </source>
</evidence>
<feature type="transmembrane region" description="Helical" evidence="7">
    <location>
        <begin position="705"/>
        <end position="728"/>
    </location>
</feature>
<keyword evidence="11" id="KW-1185">Reference proteome</keyword>
<organism evidence="10 11">
    <name type="scientific">Ahniella affigens</name>
    <dbReference type="NCBI Taxonomy" id="2021234"/>
    <lineage>
        <taxon>Bacteria</taxon>
        <taxon>Pseudomonadati</taxon>
        <taxon>Pseudomonadota</taxon>
        <taxon>Gammaproteobacteria</taxon>
        <taxon>Lysobacterales</taxon>
        <taxon>Rhodanobacteraceae</taxon>
        <taxon>Ahniella</taxon>
    </lineage>
</organism>
<dbReference type="InterPro" id="IPR003838">
    <property type="entry name" value="ABC3_permease_C"/>
</dbReference>
<evidence type="ECO:0000256" key="5">
    <source>
        <dbReference type="ARBA" id="ARBA00023136"/>
    </source>
</evidence>
<feature type="domain" description="MacB-like periplasmic core" evidence="9">
    <location>
        <begin position="424"/>
        <end position="613"/>
    </location>
</feature>
<dbReference type="AlphaFoldDB" id="A0A2P1PNJ2"/>
<dbReference type="KEGG" id="xba:C7S18_03980"/>
<dbReference type="Pfam" id="PF02687">
    <property type="entry name" value="FtsX"/>
    <property type="match status" value="2"/>
</dbReference>
<dbReference type="PANTHER" id="PTHR30572">
    <property type="entry name" value="MEMBRANE COMPONENT OF TRANSPORTER-RELATED"/>
    <property type="match status" value="1"/>
</dbReference>
<name>A0A2P1PNJ2_9GAMM</name>
<reference evidence="10 11" key="1">
    <citation type="submission" date="2018-03" db="EMBL/GenBank/DDBJ databases">
        <title>Ahniella affigens gen. nov., sp. nov., a gammaproteobacterium isolated from sandy soil near a stream.</title>
        <authorList>
            <person name="Ko Y."/>
            <person name="Kim J.-H."/>
        </authorList>
    </citation>
    <scope>NUCLEOTIDE SEQUENCE [LARGE SCALE GENOMIC DNA]</scope>
    <source>
        <strain evidence="10 11">D13</strain>
    </source>
</reference>
<dbReference type="PANTHER" id="PTHR30572:SF4">
    <property type="entry name" value="ABC TRANSPORTER PERMEASE YTRF"/>
    <property type="match status" value="1"/>
</dbReference>
<evidence type="ECO:0000259" key="8">
    <source>
        <dbReference type="Pfam" id="PF02687"/>
    </source>
</evidence>
<proteinExistence type="inferred from homology"/>
<dbReference type="GO" id="GO:0005886">
    <property type="term" value="C:plasma membrane"/>
    <property type="evidence" value="ECO:0007669"/>
    <property type="project" value="UniProtKB-SubCell"/>
</dbReference>
<dbReference type="Pfam" id="PF12704">
    <property type="entry name" value="MacB_PCD"/>
    <property type="match status" value="1"/>
</dbReference>
<reference evidence="10 11" key="2">
    <citation type="submission" date="2018-03" db="EMBL/GenBank/DDBJ databases">
        <authorList>
            <person name="Keele B.F."/>
        </authorList>
    </citation>
    <scope>NUCLEOTIDE SEQUENCE [LARGE SCALE GENOMIC DNA]</scope>
    <source>
        <strain evidence="10 11">D13</strain>
    </source>
</reference>
<evidence type="ECO:0000313" key="11">
    <source>
        <dbReference type="Proteomes" id="UP000241074"/>
    </source>
</evidence>
<accession>A0A2P1PNJ2</accession>
<feature type="transmembrane region" description="Helical" evidence="7">
    <location>
        <begin position="748"/>
        <end position="765"/>
    </location>
</feature>
<feature type="domain" description="ABC3 transporter permease C-terminal" evidence="8">
    <location>
        <begin position="656"/>
        <end position="774"/>
    </location>
</feature>
<keyword evidence="5 7" id="KW-0472">Membrane</keyword>
<evidence type="ECO:0000313" key="10">
    <source>
        <dbReference type="EMBL" id="AVP96402.1"/>
    </source>
</evidence>
<dbReference type="GO" id="GO:0022857">
    <property type="term" value="F:transmembrane transporter activity"/>
    <property type="evidence" value="ECO:0007669"/>
    <property type="project" value="TreeGrafter"/>
</dbReference>
<feature type="transmembrane region" description="Helical" evidence="7">
    <location>
        <begin position="423"/>
        <end position="447"/>
    </location>
</feature>
<keyword evidence="2" id="KW-1003">Cell membrane</keyword>
<sequence>MNALLLRKIWRDMQQFRARTGLAIAALGIALLAAGTVLAALEIMQQAISEQFLRSQPVSATLRFDHVSPELLAAVRAQPEIAAVRARRVWSTTVHTEQGTIPLQLFAYQDWTPTDLGRLQPIRGNWPPAPNTIVLEQSALTLLAADQVETLEVLAATSMRQLTISGVARDVALAPAWMEHVAYGFADIETLQSLGAAGGFDSLQFRVRDPNATRASVREVAATINRLAHELGLTLRAVDVPQPGEHIHARQMNSLLLTQAAFGIAAIVAALFLFYNLTTAMLAREARQIAVLKTIGAGPTTILMLYLCASATQGLLAALLVLPVVAYAGSAYGALKLSMLNFDPSMAALAWRTLLLLLAIGALAPMLASLGPVLRTLGVPVLAGLLQGSDGIGHASWRLPGRALLPVPMRWALDQAFRQPRRALLSVLGLGLGGAIFLAAASVRVAVQGAVDHLFRSQRYDVMLLWSEPPPTTLLAQVSADVPAVLKTEVWSRKSVALTAQDGLIEPSFPLLGIPANSEMLALSLSSGRMLTAGSARELVVSRALQIAQPTLRVGAEVVLLDTGAEPWRVIGAFDAGPQAMAYAPIATVQPLSGARLSLLVQGRSQTATAQLAMIQALTDAFGNAGWTVSSSRRPDANREAIEDHLLMVLDFLRAMGVVMLVVAWFNLTAVINLGVLERQREIAVLRAIGATPTRIGRLILLESLSLALFAWVFSIAVAWPAATWLAQAFGRIMFTLPAVTLAPLKDLLAWLFICTIVAFLASLWPTWQAKRLSVAEVLQGA</sequence>
<feature type="transmembrane region" description="Helical" evidence="7">
    <location>
        <begin position="303"/>
        <end position="329"/>
    </location>
</feature>
<evidence type="ECO:0000256" key="1">
    <source>
        <dbReference type="ARBA" id="ARBA00004651"/>
    </source>
</evidence>
<evidence type="ECO:0000256" key="7">
    <source>
        <dbReference type="SAM" id="Phobius"/>
    </source>
</evidence>
<evidence type="ECO:0000256" key="2">
    <source>
        <dbReference type="ARBA" id="ARBA00022475"/>
    </source>
</evidence>
<evidence type="ECO:0000259" key="9">
    <source>
        <dbReference type="Pfam" id="PF12704"/>
    </source>
</evidence>
<dbReference type="InterPro" id="IPR050250">
    <property type="entry name" value="Macrolide_Exporter_MacB"/>
</dbReference>
<feature type="transmembrane region" description="Helical" evidence="7">
    <location>
        <begin position="349"/>
        <end position="368"/>
    </location>
</feature>
<dbReference type="EMBL" id="CP027860">
    <property type="protein sequence ID" value="AVP96402.1"/>
    <property type="molecule type" value="Genomic_DNA"/>
</dbReference>
<feature type="transmembrane region" description="Helical" evidence="7">
    <location>
        <begin position="260"/>
        <end position="283"/>
    </location>
</feature>
<dbReference type="InterPro" id="IPR025857">
    <property type="entry name" value="MacB_PCD"/>
</dbReference>
<dbReference type="RefSeq" id="WP_106890331.1">
    <property type="nucleotide sequence ID" value="NZ_CP027860.1"/>
</dbReference>
<gene>
    <name evidence="10" type="ORF">C7S18_03980</name>
</gene>
<dbReference type="Proteomes" id="UP000241074">
    <property type="component" value="Chromosome"/>
</dbReference>
<evidence type="ECO:0000256" key="6">
    <source>
        <dbReference type="ARBA" id="ARBA00038076"/>
    </source>
</evidence>
<evidence type="ECO:0000256" key="3">
    <source>
        <dbReference type="ARBA" id="ARBA00022692"/>
    </source>
</evidence>
<feature type="transmembrane region" description="Helical" evidence="7">
    <location>
        <begin position="652"/>
        <end position="677"/>
    </location>
</feature>
<comment type="similarity">
    <text evidence="6">Belongs to the ABC-4 integral membrane protein family.</text>
</comment>
<keyword evidence="4 7" id="KW-1133">Transmembrane helix</keyword>
<comment type="subcellular location">
    <subcellularLocation>
        <location evidence="1">Cell membrane</location>
        <topology evidence="1">Multi-pass membrane protein</topology>
    </subcellularLocation>
</comment>
<feature type="domain" description="ABC3 transporter permease C-terminal" evidence="8">
    <location>
        <begin position="261"/>
        <end position="378"/>
    </location>
</feature>
<keyword evidence="3 7" id="KW-0812">Transmembrane</keyword>
<dbReference type="OrthoDB" id="9770036at2"/>